<proteinExistence type="predicted"/>
<comment type="caution">
    <text evidence="1">The sequence shown here is derived from an EMBL/GenBank/DDBJ whole genome shotgun (WGS) entry which is preliminary data.</text>
</comment>
<gene>
    <name evidence="2" type="ORF">DET54_11182</name>
    <name evidence="1" type="ORF">DET56_11379</name>
</gene>
<reference evidence="1 3" key="1">
    <citation type="submission" date="2018-05" db="EMBL/GenBank/DDBJ databases">
        <title>Freshwater and sediment microbial communities from various areas in North America, analyzing microbe dynamics in response to fracking.</title>
        <authorList>
            <person name="Lamendella R."/>
        </authorList>
    </citation>
    <scope>NUCLEOTIDE SEQUENCE [LARGE SCALE GENOMIC DNA]</scope>
    <source>
        <strain evidence="1 3">DB-3</strain>
        <strain evidence="2 4">NG-13</strain>
    </source>
</reference>
<organism evidence="1 3">
    <name type="scientific">Paenibacillus pabuli</name>
    <dbReference type="NCBI Taxonomy" id="1472"/>
    <lineage>
        <taxon>Bacteria</taxon>
        <taxon>Bacillati</taxon>
        <taxon>Bacillota</taxon>
        <taxon>Bacilli</taxon>
        <taxon>Bacillales</taxon>
        <taxon>Paenibacillaceae</taxon>
        <taxon>Paenibacillus</taxon>
    </lineage>
</organism>
<evidence type="ECO:0000313" key="1">
    <source>
        <dbReference type="EMBL" id="PWW35075.1"/>
    </source>
</evidence>
<protein>
    <submittedName>
        <fullName evidence="1">Uncharacterized protein</fullName>
    </submittedName>
</protein>
<dbReference type="Proteomes" id="UP000248827">
    <property type="component" value="Unassembled WGS sequence"/>
</dbReference>
<evidence type="ECO:0000313" key="3">
    <source>
        <dbReference type="Proteomes" id="UP000247078"/>
    </source>
</evidence>
<evidence type="ECO:0000313" key="4">
    <source>
        <dbReference type="Proteomes" id="UP000248827"/>
    </source>
</evidence>
<dbReference type="AlphaFoldDB" id="A0A855Y3M8"/>
<dbReference type="EMBL" id="QGTZ01000013">
    <property type="protein sequence ID" value="PWW35075.1"/>
    <property type="molecule type" value="Genomic_DNA"/>
</dbReference>
<dbReference type="EMBL" id="QLLI01000011">
    <property type="protein sequence ID" value="RAI91763.1"/>
    <property type="molecule type" value="Genomic_DNA"/>
</dbReference>
<accession>A0A855Y3M8</accession>
<name>A0A855Y3M8_9BACL</name>
<evidence type="ECO:0000313" key="2">
    <source>
        <dbReference type="EMBL" id="RAI91763.1"/>
    </source>
</evidence>
<sequence length="33" mass="3804">MKMKKAAVWGSSFRSSFIDSNYMDLVNVMEPSF</sequence>
<dbReference type="Proteomes" id="UP000247078">
    <property type="component" value="Unassembled WGS sequence"/>
</dbReference>
<keyword evidence="4" id="KW-1185">Reference proteome</keyword>